<feature type="compositionally biased region" description="Basic and acidic residues" evidence="1">
    <location>
        <begin position="438"/>
        <end position="450"/>
    </location>
</feature>
<organism evidence="3 4">
    <name type="scientific">Mizuhopecten yessoensis</name>
    <name type="common">Japanese scallop</name>
    <name type="synonym">Patinopecten yessoensis</name>
    <dbReference type="NCBI Taxonomy" id="6573"/>
    <lineage>
        <taxon>Eukaryota</taxon>
        <taxon>Metazoa</taxon>
        <taxon>Spiralia</taxon>
        <taxon>Lophotrochozoa</taxon>
        <taxon>Mollusca</taxon>
        <taxon>Bivalvia</taxon>
        <taxon>Autobranchia</taxon>
        <taxon>Pteriomorphia</taxon>
        <taxon>Pectinida</taxon>
        <taxon>Pectinoidea</taxon>
        <taxon>Pectinidae</taxon>
        <taxon>Mizuhopecten</taxon>
    </lineage>
</organism>
<feature type="compositionally biased region" description="Basic and acidic residues" evidence="1">
    <location>
        <begin position="406"/>
        <end position="421"/>
    </location>
</feature>
<comment type="caution">
    <text evidence="3">The sequence shown here is derived from an EMBL/GenBank/DDBJ whole genome shotgun (WGS) entry which is preliminary data.</text>
</comment>
<name>A0A210PHH5_MIZYE</name>
<evidence type="ECO:0000313" key="4">
    <source>
        <dbReference type="Proteomes" id="UP000242188"/>
    </source>
</evidence>
<feature type="compositionally biased region" description="Polar residues" evidence="1">
    <location>
        <begin position="343"/>
        <end position="367"/>
    </location>
</feature>
<sequence length="780" mass="89622">MSLTTHPDVNVKWRVDKYPDARGYVIQTKYYRGDIDTGLGDIIHNQTEGSQYSRMDSGRGELKHRPLKTLNKEIVKKVLDTLKGHHVIARDDSDGHYYPGVVLKCPDARHALVEFANKEQKLVPTRMVIASSGAIPRPNLRAGDYVLVRVLLDMSNPSSDCYVPGIVQVPPARNEAQAKFYTVLMYNGQQATTLRKHLMKISKSRFEFAIRYIAEVQNQDRNRIEDKVYVTPRREKEDRSRKPYRSKGRENRKVKSASSSRSRSPTPVKKELLAPQRPTNPTPDSHRHYEKQDMITPQLSLASSPVLSLKNRSRSTSKSPPRQRSRSPSSSRSRSRSRSRTPDNTYQNTSRSSSITPVKNRSRSPTPNKDRSRSKSRSRSGSRSTSSSSSSESSIQQSGSQRSRSKSSDSVRRKESKERLQKKAQKLKALKKQLQDQQKAHEQQQEEIQKQSKMLKKLKKKLKKKKKNGTVLGPYSTKSQVVEVERSENFDYDDEKKSTNTGTLKVKSGLLEQRKSLPVLREGEEVLARWSDEGWYFRGIVQQDCGDLSYIIEDSTRMCEKIWREDIITDYDDANQIIQPKDAVVALHPHYNFSYAPGIVLEVYQDLHMKIRFYDGEESTLPREEIYKLTTEKFEHDVNYIIECETRWVGQAVVGRNDENGTYHFASVKERVGNGREYMLEWCDGSVTRQKSINIFGTFTKHHPLAIGDHVLAMVDEHQHVYLPGWVAGIIGDKINIKFCNGVIQNIDDVLQCFWLSSRYYDYAKEYYLQRNLDGSISPQ</sequence>
<evidence type="ECO:0000256" key="1">
    <source>
        <dbReference type="SAM" id="MobiDB-lite"/>
    </source>
</evidence>
<dbReference type="Proteomes" id="UP000242188">
    <property type="component" value="Unassembled WGS sequence"/>
</dbReference>
<feature type="domain" description="DUF4537" evidence="2">
    <location>
        <begin position="650"/>
        <end position="766"/>
    </location>
</feature>
<proteinExistence type="predicted"/>
<dbReference type="PANTHER" id="PTHR46785">
    <property type="entry name" value="VON WILLEBRAND FACTOR A DOMAIN-CONTAINING PROTEIN 3B"/>
    <property type="match status" value="1"/>
</dbReference>
<evidence type="ECO:0000259" key="2">
    <source>
        <dbReference type="Pfam" id="PF15057"/>
    </source>
</evidence>
<feature type="domain" description="DUF4537" evidence="2">
    <location>
        <begin position="523"/>
        <end position="641"/>
    </location>
</feature>
<dbReference type="Pfam" id="PF15057">
    <property type="entry name" value="DUF4537"/>
    <property type="match status" value="3"/>
</dbReference>
<feature type="region of interest" description="Disordered" evidence="1">
    <location>
        <begin position="227"/>
        <end position="473"/>
    </location>
</feature>
<dbReference type="PANTHER" id="PTHR46785:SF1">
    <property type="entry name" value="VON WILLEBRAND FACTOR A DOMAIN-CONTAINING PROTEIN 3B"/>
    <property type="match status" value="1"/>
</dbReference>
<feature type="compositionally biased region" description="Basic residues" evidence="1">
    <location>
        <begin position="422"/>
        <end position="431"/>
    </location>
</feature>
<dbReference type="AlphaFoldDB" id="A0A210PHH5"/>
<evidence type="ECO:0000313" key="3">
    <source>
        <dbReference type="EMBL" id="OWF35933.1"/>
    </source>
</evidence>
<feature type="compositionally biased region" description="Low complexity" evidence="1">
    <location>
        <begin position="381"/>
        <end position="402"/>
    </location>
</feature>
<reference evidence="3 4" key="1">
    <citation type="journal article" date="2017" name="Nat. Ecol. Evol.">
        <title>Scallop genome provides insights into evolution of bilaterian karyotype and development.</title>
        <authorList>
            <person name="Wang S."/>
            <person name="Zhang J."/>
            <person name="Jiao W."/>
            <person name="Li J."/>
            <person name="Xun X."/>
            <person name="Sun Y."/>
            <person name="Guo X."/>
            <person name="Huan P."/>
            <person name="Dong B."/>
            <person name="Zhang L."/>
            <person name="Hu X."/>
            <person name="Sun X."/>
            <person name="Wang J."/>
            <person name="Zhao C."/>
            <person name="Wang Y."/>
            <person name="Wang D."/>
            <person name="Huang X."/>
            <person name="Wang R."/>
            <person name="Lv J."/>
            <person name="Li Y."/>
            <person name="Zhang Z."/>
            <person name="Liu B."/>
            <person name="Lu W."/>
            <person name="Hui Y."/>
            <person name="Liang J."/>
            <person name="Zhou Z."/>
            <person name="Hou R."/>
            <person name="Li X."/>
            <person name="Liu Y."/>
            <person name="Li H."/>
            <person name="Ning X."/>
            <person name="Lin Y."/>
            <person name="Zhao L."/>
            <person name="Xing Q."/>
            <person name="Dou J."/>
            <person name="Li Y."/>
            <person name="Mao J."/>
            <person name="Guo H."/>
            <person name="Dou H."/>
            <person name="Li T."/>
            <person name="Mu C."/>
            <person name="Jiang W."/>
            <person name="Fu Q."/>
            <person name="Fu X."/>
            <person name="Miao Y."/>
            <person name="Liu J."/>
            <person name="Yu Q."/>
            <person name="Li R."/>
            <person name="Liao H."/>
            <person name="Li X."/>
            <person name="Kong Y."/>
            <person name="Jiang Z."/>
            <person name="Chourrout D."/>
            <person name="Li R."/>
            <person name="Bao Z."/>
        </authorList>
    </citation>
    <scope>NUCLEOTIDE SEQUENCE [LARGE SCALE GENOMIC DNA]</scope>
    <source>
        <strain evidence="3 4">PY_sf001</strain>
    </source>
</reference>
<dbReference type="Gene3D" id="2.30.30.140">
    <property type="match status" value="2"/>
</dbReference>
<feature type="compositionally biased region" description="Basic residues" evidence="1">
    <location>
        <begin position="453"/>
        <end position="468"/>
    </location>
</feature>
<dbReference type="CDD" id="cd04508">
    <property type="entry name" value="Tudor_SF"/>
    <property type="match status" value="1"/>
</dbReference>
<accession>A0A210PHH5</accession>
<feature type="compositionally biased region" description="Basic residues" evidence="1">
    <location>
        <begin position="311"/>
        <end position="325"/>
    </location>
</feature>
<feature type="compositionally biased region" description="Basic and acidic residues" evidence="1">
    <location>
        <begin position="227"/>
        <end position="253"/>
    </location>
</feature>
<feature type="compositionally biased region" description="Basic and acidic residues" evidence="1">
    <location>
        <begin position="284"/>
        <end position="293"/>
    </location>
</feature>
<dbReference type="InterPro" id="IPR032770">
    <property type="entry name" value="DUF4537"/>
</dbReference>
<keyword evidence="4" id="KW-1185">Reference proteome</keyword>
<feature type="domain" description="DUF4537" evidence="2">
    <location>
        <begin position="84"/>
        <end position="213"/>
    </location>
</feature>
<dbReference type="OrthoDB" id="10068869at2759"/>
<feature type="compositionally biased region" description="Polar residues" evidence="1">
    <location>
        <begin position="295"/>
        <end position="306"/>
    </location>
</feature>
<dbReference type="EMBL" id="NEDP02076695">
    <property type="protein sequence ID" value="OWF35933.1"/>
    <property type="molecule type" value="Genomic_DNA"/>
</dbReference>
<protein>
    <submittedName>
        <fullName evidence="3">von Willebrand factor A domain-containing protein 3B</fullName>
    </submittedName>
</protein>
<gene>
    <name evidence="3" type="ORF">KP79_PYT12197</name>
</gene>